<gene>
    <name evidence="2" type="ORF">GM676_02000</name>
</gene>
<dbReference type="EMBL" id="WNKY01000001">
    <property type="protein sequence ID" value="MTV36354.1"/>
    <property type="molecule type" value="Genomic_DNA"/>
</dbReference>
<evidence type="ECO:0000259" key="1">
    <source>
        <dbReference type="Pfam" id="PF00881"/>
    </source>
</evidence>
<dbReference type="PANTHER" id="PTHR43745">
    <property type="entry name" value="NITROREDUCTASE MJ1384-RELATED"/>
    <property type="match status" value="1"/>
</dbReference>
<dbReference type="OrthoDB" id="9802775at2"/>
<dbReference type="InterPro" id="IPR000415">
    <property type="entry name" value="Nitroreductase-like"/>
</dbReference>
<dbReference type="CDD" id="cd02142">
    <property type="entry name" value="McbC_SagB-like_oxidoreductase"/>
    <property type="match status" value="1"/>
</dbReference>
<sequence>MIGAMEMPNENMPTLQLVAPQALALDADFSPLSVALHKILRRRRSSREFGAGDLSLHRLSRLLWAAFGINRPEQGLRTAPSAANQQEIDIYLALRTGLYRFDAKQLALHPVRGADLRAATGGQDYVAEAPLDLIYVATFHNDGVPARTEQQFYAALDTGFISQNVYLFCAAEGLATVVRGWVDRAALAGLMGLAPNQQVIAAQSVGHAPVWPPTDPEICPPEDID</sequence>
<dbReference type="InterPro" id="IPR052544">
    <property type="entry name" value="Bacteriocin_Proc_Enz"/>
</dbReference>
<evidence type="ECO:0000313" key="2">
    <source>
        <dbReference type="EMBL" id="MTV36354.1"/>
    </source>
</evidence>
<comment type="caution">
    <text evidence="2">The sequence shown here is derived from an EMBL/GenBank/DDBJ whole genome shotgun (WGS) entry which is preliminary data.</text>
</comment>
<keyword evidence="3" id="KW-1185">Reference proteome</keyword>
<dbReference type="PANTHER" id="PTHR43745:SF2">
    <property type="entry name" value="NITROREDUCTASE MJ1384-RELATED"/>
    <property type="match status" value="1"/>
</dbReference>
<protein>
    <submittedName>
        <fullName evidence="2">SagB/ThcOx family dehydrogenase</fullName>
    </submittedName>
</protein>
<organism evidence="2 3">
    <name type="scientific">Duganella radicis</name>
    <dbReference type="NCBI Taxonomy" id="551988"/>
    <lineage>
        <taxon>Bacteria</taxon>
        <taxon>Pseudomonadati</taxon>
        <taxon>Pseudomonadota</taxon>
        <taxon>Betaproteobacteria</taxon>
        <taxon>Burkholderiales</taxon>
        <taxon>Oxalobacteraceae</taxon>
        <taxon>Telluria group</taxon>
        <taxon>Duganella</taxon>
    </lineage>
</organism>
<evidence type="ECO:0000313" key="3">
    <source>
        <dbReference type="Proteomes" id="UP000475582"/>
    </source>
</evidence>
<dbReference type="Proteomes" id="UP000475582">
    <property type="component" value="Unassembled WGS sequence"/>
</dbReference>
<name>A0A6L6PBL0_9BURK</name>
<reference evidence="2 3" key="1">
    <citation type="submission" date="2019-11" db="EMBL/GenBank/DDBJ databases">
        <title>Type strains purchased from KCTC, JCM and DSMZ.</title>
        <authorList>
            <person name="Lu H."/>
        </authorList>
    </citation>
    <scope>NUCLEOTIDE SEQUENCE [LARGE SCALE GENOMIC DNA]</scope>
    <source>
        <strain evidence="2 3">KCTC 22382</strain>
    </source>
</reference>
<dbReference type="SUPFAM" id="SSF55469">
    <property type="entry name" value="FMN-dependent nitroreductase-like"/>
    <property type="match status" value="1"/>
</dbReference>
<accession>A0A6L6PBL0</accession>
<proteinExistence type="predicted"/>
<dbReference type="Gene3D" id="3.40.109.10">
    <property type="entry name" value="NADH Oxidase"/>
    <property type="match status" value="1"/>
</dbReference>
<dbReference type="GO" id="GO:0016491">
    <property type="term" value="F:oxidoreductase activity"/>
    <property type="evidence" value="ECO:0007669"/>
    <property type="project" value="InterPro"/>
</dbReference>
<feature type="domain" description="Nitroreductase" evidence="1">
    <location>
        <begin position="40"/>
        <end position="207"/>
    </location>
</feature>
<dbReference type="AlphaFoldDB" id="A0A6L6PBL0"/>
<dbReference type="InterPro" id="IPR029479">
    <property type="entry name" value="Nitroreductase"/>
</dbReference>
<dbReference type="Pfam" id="PF00881">
    <property type="entry name" value="Nitroreductase"/>
    <property type="match status" value="1"/>
</dbReference>